<feature type="compositionally biased region" description="Basic and acidic residues" evidence="1">
    <location>
        <begin position="1"/>
        <end position="14"/>
    </location>
</feature>
<comment type="caution">
    <text evidence="2">The sequence shown here is derived from an EMBL/GenBank/DDBJ whole genome shotgun (WGS) entry which is preliminary data.</text>
</comment>
<proteinExistence type="predicted"/>
<feature type="non-terminal residue" evidence="2">
    <location>
        <position position="114"/>
    </location>
</feature>
<protein>
    <submittedName>
        <fullName evidence="2">Uncharacterized protein</fullName>
    </submittedName>
</protein>
<evidence type="ECO:0000313" key="2">
    <source>
        <dbReference type="EMBL" id="GAH53284.1"/>
    </source>
</evidence>
<feature type="region of interest" description="Disordered" evidence="1">
    <location>
        <begin position="1"/>
        <end position="23"/>
    </location>
</feature>
<evidence type="ECO:0000256" key="1">
    <source>
        <dbReference type="SAM" id="MobiDB-lite"/>
    </source>
</evidence>
<reference evidence="2" key="1">
    <citation type="journal article" date="2014" name="Front. Microbiol.">
        <title>High frequency of phylogenetically diverse reductive dehalogenase-homologous genes in deep subseafloor sedimentary metagenomes.</title>
        <authorList>
            <person name="Kawai M."/>
            <person name="Futagami T."/>
            <person name="Toyoda A."/>
            <person name="Takaki Y."/>
            <person name="Nishi S."/>
            <person name="Hori S."/>
            <person name="Arai W."/>
            <person name="Tsubouchi T."/>
            <person name="Morono Y."/>
            <person name="Uchiyama I."/>
            <person name="Ito T."/>
            <person name="Fujiyama A."/>
            <person name="Inagaki F."/>
            <person name="Takami H."/>
        </authorList>
    </citation>
    <scope>NUCLEOTIDE SEQUENCE</scope>
    <source>
        <strain evidence="2">Expedition CK06-06</strain>
    </source>
</reference>
<name>X1HHH7_9ZZZZ</name>
<accession>X1HHH7</accession>
<organism evidence="2">
    <name type="scientific">marine sediment metagenome</name>
    <dbReference type="NCBI Taxonomy" id="412755"/>
    <lineage>
        <taxon>unclassified sequences</taxon>
        <taxon>metagenomes</taxon>
        <taxon>ecological metagenomes</taxon>
    </lineage>
</organism>
<dbReference type="EMBL" id="BARU01019487">
    <property type="protein sequence ID" value="GAH53284.1"/>
    <property type="molecule type" value="Genomic_DNA"/>
</dbReference>
<sequence length="114" mass="12585">MKDELDELTSKLKGIEAGAPGEDKADKMLKMIDDSARNMEILIDRIEDLSNRFSDDIKSVIEKAMGFIGKIPSEDTTSSVLRHITKAESEISKIREDSMKAAKGIREMGGPLAM</sequence>
<gene>
    <name evidence="2" type="ORF">S03H2_32085</name>
</gene>
<dbReference type="AlphaFoldDB" id="X1HHH7"/>